<proteinExistence type="predicted"/>
<dbReference type="EMBL" id="FWWR01000008">
    <property type="protein sequence ID" value="SMB78880.1"/>
    <property type="molecule type" value="Genomic_DNA"/>
</dbReference>
<organism evidence="1 2">
    <name type="scientific">Peptoniphilus asaccharolyticus DSM 20463</name>
    <dbReference type="NCBI Taxonomy" id="573058"/>
    <lineage>
        <taxon>Bacteria</taxon>
        <taxon>Bacillati</taxon>
        <taxon>Bacillota</taxon>
        <taxon>Tissierellia</taxon>
        <taxon>Tissierellales</taxon>
        <taxon>Peptoniphilaceae</taxon>
        <taxon>Peptoniphilus</taxon>
    </lineage>
</organism>
<accession>A0A1W1UCV4</accession>
<name>A0A1W1UCV4_PEPAS</name>
<evidence type="ECO:0000313" key="1">
    <source>
        <dbReference type="EMBL" id="SMB78880.1"/>
    </source>
</evidence>
<dbReference type="Proteomes" id="UP000192368">
    <property type="component" value="Unassembled WGS sequence"/>
</dbReference>
<reference evidence="2" key="1">
    <citation type="submission" date="2017-04" db="EMBL/GenBank/DDBJ databases">
        <authorList>
            <person name="Varghese N."/>
            <person name="Submissions S."/>
        </authorList>
    </citation>
    <scope>NUCLEOTIDE SEQUENCE [LARGE SCALE GENOMIC DNA]</scope>
    <source>
        <strain evidence="2">DSM 20463</strain>
    </source>
</reference>
<dbReference type="RefSeq" id="WP_084229834.1">
    <property type="nucleotide sequence ID" value="NZ_FWWR01000008.1"/>
</dbReference>
<keyword evidence="2" id="KW-1185">Reference proteome</keyword>
<dbReference type="AlphaFoldDB" id="A0A1W1UCV4"/>
<gene>
    <name evidence="1" type="ORF">SAMN00017477_0113</name>
</gene>
<protein>
    <submittedName>
        <fullName evidence="1">Uncharacterized protein</fullName>
    </submittedName>
</protein>
<evidence type="ECO:0000313" key="2">
    <source>
        <dbReference type="Proteomes" id="UP000192368"/>
    </source>
</evidence>
<sequence length="376" mass="44268">MNVVSLLKNIFVKTKGDPYENKENTYERDSKDVINRVDGAVETVEICDGYRTTSSNSKRILPFSEDYVSPIHGRATNKTKYRKFRKRITEDSTASKLKNFSAYNCQGTFTHSSIRGYFKKCKRCTSKGLIELENNETKCSFSQTNGNSDFSIINCYSSESQETIKQALDNGLDIELFPEDKDFLELRRILYRELDKKYKLSKFNFNWSEYSVSQKELLYNLVLLNIDINHLLEGNYSKQQFNLLAESCLKNPKEFKFSAFNNSMSWEDMLVKIENKEYLINEKEENNISELPEEAKKENYYLVNINREEYKEFNIFCEKNNIICSTESTSKNYITLSFKKEYENLIAEFFKQYAEKQIFLKTNIADKKNFLDIFRS</sequence>